<dbReference type="Proteomes" id="UP001610334">
    <property type="component" value="Unassembled WGS sequence"/>
</dbReference>
<name>A0ABR4GTH4_9EURO</name>
<feature type="chain" id="PRO_5047287633" description="ABM domain-containing protein" evidence="1">
    <location>
        <begin position="21"/>
        <end position="130"/>
    </location>
</feature>
<gene>
    <name evidence="2" type="ORF">BJX63DRAFT_438137</name>
</gene>
<evidence type="ECO:0000256" key="1">
    <source>
        <dbReference type="SAM" id="SignalP"/>
    </source>
</evidence>
<reference evidence="2 3" key="1">
    <citation type="submission" date="2024-07" db="EMBL/GenBank/DDBJ databases">
        <title>Section-level genome sequencing and comparative genomics of Aspergillus sections Usti and Cavernicolus.</title>
        <authorList>
            <consortium name="Lawrence Berkeley National Laboratory"/>
            <person name="Nybo J.L."/>
            <person name="Vesth T.C."/>
            <person name="Theobald S."/>
            <person name="Frisvad J.C."/>
            <person name="Larsen T.O."/>
            <person name="Kjaerboelling I."/>
            <person name="Rothschild-Mancinelli K."/>
            <person name="Lyhne E.K."/>
            <person name="Kogle M.E."/>
            <person name="Barry K."/>
            <person name="Clum A."/>
            <person name="Na H."/>
            <person name="Ledsgaard L."/>
            <person name="Lin J."/>
            <person name="Lipzen A."/>
            <person name="Kuo A."/>
            <person name="Riley R."/>
            <person name="Mondo S."/>
            <person name="Labutti K."/>
            <person name="Haridas S."/>
            <person name="Pangalinan J."/>
            <person name="Salamov A.A."/>
            <person name="Simmons B.A."/>
            <person name="Magnuson J.K."/>
            <person name="Chen J."/>
            <person name="Drula E."/>
            <person name="Henrissat B."/>
            <person name="Wiebenga A."/>
            <person name="Lubbers R.J."/>
            <person name="Gomes A.C."/>
            <person name="Makela M.R."/>
            <person name="Stajich J."/>
            <person name="Grigoriev I.V."/>
            <person name="Mortensen U.H."/>
            <person name="De Vries R.P."/>
            <person name="Baker S.E."/>
            <person name="Andersen M.R."/>
        </authorList>
    </citation>
    <scope>NUCLEOTIDE SEQUENCE [LARGE SCALE GENOMIC DNA]</scope>
    <source>
        <strain evidence="2 3">CBS 588.65</strain>
    </source>
</reference>
<organism evidence="2 3">
    <name type="scientific">Aspergillus granulosus</name>
    <dbReference type="NCBI Taxonomy" id="176169"/>
    <lineage>
        <taxon>Eukaryota</taxon>
        <taxon>Fungi</taxon>
        <taxon>Dikarya</taxon>
        <taxon>Ascomycota</taxon>
        <taxon>Pezizomycotina</taxon>
        <taxon>Eurotiomycetes</taxon>
        <taxon>Eurotiomycetidae</taxon>
        <taxon>Eurotiales</taxon>
        <taxon>Aspergillaceae</taxon>
        <taxon>Aspergillus</taxon>
        <taxon>Aspergillus subgen. Nidulantes</taxon>
    </lineage>
</organism>
<evidence type="ECO:0008006" key="4">
    <source>
        <dbReference type="Google" id="ProtNLM"/>
    </source>
</evidence>
<evidence type="ECO:0000313" key="3">
    <source>
        <dbReference type="Proteomes" id="UP001610334"/>
    </source>
</evidence>
<accession>A0ABR4GTH4</accession>
<proteinExistence type="predicted"/>
<feature type="signal peptide" evidence="1">
    <location>
        <begin position="1"/>
        <end position="20"/>
    </location>
</feature>
<protein>
    <recommendedName>
        <fullName evidence="4">ABM domain-containing protein</fullName>
    </recommendedName>
</protein>
<dbReference type="EMBL" id="JBFXLT010000203">
    <property type="protein sequence ID" value="KAL2802171.1"/>
    <property type="molecule type" value="Genomic_DNA"/>
</dbReference>
<evidence type="ECO:0000313" key="2">
    <source>
        <dbReference type="EMBL" id="KAL2802171.1"/>
    </source>
</evidence>
<comment type="caution">
    <text evidence="2">The sequence shown here is derived from an EMBL/GenBank/DDBJ whole genome shotgun (WGS) entry which is preliminary data.</text>
</comment>
<sequence>MMLIDTATYVLACASALVAADVTFTVSLKPLPGKADVASQYMARTIDSFHHIKPPGQLELFAFVNGDGRVVGVEKYTSTRAALDWALSKTHVDALRPMGKYFDLLSLQVTTDASLDIKDLFSNSILDAEA</sequence>
<keyword evidence="1" id="KW-0732">Signal</keyword>
<keyword evidence="3" id="KW-1185">Reference proteome</keyword>